<dbReference type="InterPro" id="IPR056863">
    <property type="entry name" value="LMN_ATRN_NET-like_EGF"/>
</dbReference>
<dbReference type="Pfam" id="PF21199">
    <property type="entry name" value="LAMININ_IV_B"/>
    <property type="match status" value="1"/>
</dbReference>
<keyword evidence="10" id="KW-0325">Glycoprotein</keyword>
<dbReference type="PROSITE" id="PS50027">
    <property type="entry name" value="EGF_LAM_2"/>
    <property type="match status" value="3"/>
</dbReference>
<dbReference type="GO" id="GO:0009888">
    <property type="term" value="P:tissue development"/>
    <property type="evidence" value="ECO:0007669"/>
    <property type="project" value="TreeGrafter"/>
</dbReference>
<dbReference type="EMBL" id="KZ357981">
    <property type="protein sequence ID" value="PIO59387.1"/>
    <property type="molecule type" value="Genomic_DNA"/>
</dbReference>
<dbReference type="AlphaFoldDB" id="A0A2G9TN67"/>
<dbReference type="Pfam" id="PF24973">
    <property type="entry name" value="EGF_LMN_ATRN"/>
    <property type="match status" value="1"/>
</dbReference>
<feature type="disulfide bond" evidence="12">
    <location>
        <begin position="270"/>
        <end position="279"/>
    </location>
</feature>
<keyword evidence="17" id="KW-1185">Reference proteome</keyword>
<dbReference type="GO" id="GO:0007155">
    <property type="term" value="P:cell adhesion"/>
    <property type="evidence" value="ECO:0007669"/>
    <property type="project" value="UniProtKB-KW"/>
</dbReference>
<feature type="disulfide bond" evidence="12">
    <location>
        <begin position="326"/>
        <end position="335"/>
    </location>
</feature>
<dbReference type="PROSITE" id="PS01248">
    <property type="entry name" value="EGF_LAM_1"/>
    <property type="match status" value="2"/>
</dbReference>
<dbReference type="PANTHER" id="PTHR10574">
    <property type="entry name" value="NETRIN/LAMININ-RELATED"/>
    <property type="match status" value="1"/>
</dbReference>
<dbReference type="InterPro" id="IPR050440">
    <property type="entry name" value="Laminin/Netrin_ECM"/>
</dbReference>
<comment type="caution">
    <text evidence="12">Lacks conserved residue(s) required for the propagation of feature annotation.</text>
</comment>
<evidence type="ECO:0000256" key="3">
    <source>
        <dbReference type="ARBA" id="ARBA00022530"/>
    </source>
</evidence>
<feature type="compositionally biased region" description="Basic and acidic residues" evidence="13">
    <location>
        <begin position="530"/>
        <end position="542"/>
    </location>
</feature>
<keyword evidence="6" id="KW-0084">Basement membrane</keyword>
<feature type="domain" description="Laminin EGF-like" evidence="14">
    <location>
        <begin position="247"/>
        <end position="297"/>
    </location>
</feature>
<evidence type="ECO:0000256" key="13">
    <source>
        <dbReference type="SAM" id="MobiDB-lite"/>
    </source>
</evidence>
<evidence type="ECO:0000256" key="10">
    <source>
        <dbReference type="ARBA" id="ARBA00023180"/>
    </source>
</evidence>
<evidence type="ECO:0000256" key="6">
    <source>
        <dbReference type="ARBA" id="ARBA00022869"/>
    </source>
</evidence>
<keyword evidence="11 12" id="KW-0424">Laminin EGF-like domain</keyword>
<feature type="non-terminal residue" evidence="16">
    <location>
        <position position="1"/>
    </location>
</feature>
<organism evidence="16 17">
    <name type="scientific">Teladorsagia circumcincta</name>
    <name type="common">Brown stomach worm</name>
    <name type="synonym">Ostertagia circumcincta</name>
    <dbReference type="NCBI Taxonomy" id="45464"/>
    <lineage>
        <taxon>Eukaryota</taxon>
        <taxon>Metazoa</taxon>
        <taxon>Ecdysozoa</taxon>
        <taxon>Nematoda</taxon>
        <taxon>Chromadorea</taxon>
        <taxon>Rhabditida</taxon>
        <taxon>Rhabditina</taxon>
        <taxon>Rhabditomorpha</taxon>
        <taxon>Strongyloidea</taxon>
        <taxon>Trichostrongylidae</taxon>
        <taxon>Teladorsagia</taxon>
    </lineage>
</organism>
<feature type="disulfide bond" evidence="12">
    <location>
        <begin position="225"/>
        <end position="234"/>
    </location>
</feature>
<feature type="domain" description="Laminin IV type B" evidence="15">
    <location>
        <begin position="1"/>
        <end position="203"/>
    </location>
</feature>
<keyword evidence="3" id="KW-0272">Extracellular matrix</keyword>
<evidence type="ECO:0000259" key="14">
    <source>
        <dbReference type="PROSITE" id="PS50027"/>
    </source>
</evidence>
<dbReference type="FunFam" id="2.10.25.10:FF:000101">
    <property type="entry name" value="Laminin subunit beta 1"/>
    <property type="match status" value="1"/>
</dbReference>
<feature type="domain" description="Laminin EGF-like" evidence="14">
    <location>
        <begin position="298"/>
        <end position="351"/>
    </location>
</feature>
<evidence type="ECO:0000256" key="8">
    <source>
        <dbReference type="ARBA" id="ARBA00023054"/>
    </source>
</evidence>
<keyword evidence="5" id="KW-0677">Repeat</keyword>
<accession>A0A2G9TN67</accession>
<feature type="domain" description="Laminin EGF-like" evidence="14">
    <location>
        <begin position="206"/>
        <end position="246"/>
    </location>
</feature>
<dbReference type="FunFam" id="2.10.25.10:FF:000065">
    <property type="entry name" value="Laminin subunit beta 1"/>
    <property type="match status" value="1"/>
</dbReference>
<dbReference type="SUPFAM" id="SSF57196">
    <property type="entry name" value="EGF/Laminin"/>
    <property type="match status" value="2"/>
</dbReference>
<dbReference type="PRINTS" id="PR00011">
    <property type="entry name" value="EGFLAMININ"/>
</dbReference>
<feature type="region of interest" description="Disordered" evidence="13">
    <location>
        <begin position="1"/>
        <end position="20"/>
    </location>
</feature>
<dbReference type="GO" id="GO:0009887">
    <property type="term" value="P:animal organ morphogenesis"/>
    <property type="evidence" value="ECO:0007669"/>
    <property type="project" value="TreeGrafter"/>
</dbReference>
<proteinExistence type="predicted"/>
<dbReference type="SMART" id="SM00180">
    <property type="entry name" value="EGF_Lam"/>
    <property type="match status" value="3"/>
</dbReference>
<evidence type="ECO:0000256" key="1">
    <source>
        <dbReference type="ARBA" id="ARBA00004302"/>
    </source>
</evidence>
<name>A0A2G9TN67_TELCI</name>
<dbReference type="Gene3D" id="2.10.25.10">
    <property type="entry name" value="Laminin"/>
    <property type="match status" value="3"/>
</dbReference>
<keyword evidence="7" id="KW-0130">Cell adhesion</keyword>
<evidence type="ECO:0000313" key="16">
    <source>
        <dbReference type="EMBL" id="PIO59387.1"/>
    </source>
</evidence>
<dbReference type="InterPro" id="IPR013015">
    <property type="entry name" value="Laminin_IV_B"/>
</dbReference>
<evidence type="ECO:0000256" key="9">
    <source>
        <dbReference type="ARBA" id="ARBA00023157"/>
    </source>
</evidence>
<reference evidence="16 17" key="1">
    <citation type="submission" date="2015-09" db="EMBL/GenBank/DDBJ databases">
        <title>Draft genome of the parasitic nematode Teladorsagia circumcincta isolate WARC Sus (inbred).</title>
        <authorList>
            <person name="Mitreva M."/>
        </authorList>
    </citation>
    <scope>NUCLEOTIDE SEQUENCE [LARGE SCALE GENOMIC DNA]</scope>
    <source>
        <strain evidence="16 17">S</strain>
    </source>
</reference>
<dbReference type="PANTHER" id="PTHR10574:SF406">
    <property type="entry name" value="LAMININ SUBUNIT ALPHA 5"/>
    <property type="match status" value="1"/>
</dbReference>
<feature type="region of interest" description="Disordered" evidence="13">
    <location>
        <begin position="530"/>
        <end position="561"/>
    </location>
</feature>
<dbReference type="Proteomes" id="UP000230423">
    <property type="component" value="Unassembled WGS sequence"/>
</dbReference>
<dbReference type="OrthoDB" id="5864151at2759"/>
<sequence>AELEERETPSSETSMTWTGPGFVRANERSAISFRVGNLQVSQKYNIILRYDAGRDPIGWENVQITVVRPTEPDGECKYSDPSDDFLIARLHPGGRYVEVHPAVCLEANVEYEIRVQFGEKRTGVQDRGASVLIDSLVLAPPTDSLLIFQGSDRALQHKTEYDRYQCRVTSVPWVLMALGGQAVQNAAVIPLDHFIIVVTSKVDNVCQCNDHANICDQQTGACIECRDLTAGHYCDRCQDGYYGDPRCVCNNLGSNTTAGTCDRVTGQCPCYPNVIGMQCDQCAENHYDLSSGQGCAACNCDPNGVALDAHGSPELQCNQFDGRCRCKIGRGGDLCDQCARGYTGTWPYCQPCGECFHQWDSIIQDLKTQVDRLINTAANIEDTGVASAYDEEFEKMEATLEETKKKLSDANISKEHIEQLESEVAKLKKEVGAAREKLDGIEARVSNATQAVDFAQEDLKKLQTDAERLTEAADDLRERTNKIKEADVQGAYNITKESAARSLGAQRRTDAAIGKLAEAESEARDAEALLEKNRDDFDKQYAENEAALAESEKRKGQLMET</sequence>
<dbReference type="InterPro" id="IPR002049">
    <property type="entry name" value="LE_dom"/>
</dbReference>
<keyword evidence="8" id="KW-0175">Coiled coil</keyword>
<evidence type="ECO:0000256" key="2">
    <source>
        <dbReference type="ARBA" id="ARBA00022525"/>
    </source>
</evidence>
<keyword evidence="4" id="KW-0732">Signal</keyword>
<dbReference type="CDD" id="cd00055">
    <property type="entry name" value="EGF_Lam"/>
    <property type="match status" value="3"/>
</dbReference>
<comment type="subcellular location">
    <subcellularLocation>
        <location evidence="1">Secreted</location>
        <location evidence="1">Extracellular space</location>
        <location evidence="1">Extracellular matrix</location>
        <location evidence="1">Basement membrane</location>
    </subcellularLocation>
</comment>
<evidence type="ECO:0000256" key="12">
    <source>
        <dbReference type="PROSITE-ProRule" id="PRU00460"/>
    </source>
</evidence>
<evidence type="ECO:0000256" key="7">
    <source>
        <dbReference type="ARBA" id="ARBA00022889"/>
    </source>
</evidence>
<evidence type="ECO:0000259" key="15">
    <source>
        <dbReference type="PROSITE" id="PS51116"/>
    </source>
</evidence>
<keyword evidence="9 12" id="KW-1015">Disulfide bond</keyword>
<evidence type="ECO:0000256" key="5">
    <source>
        <dbReference type="ARBA" id="ARBA00022737"/>
    </source>
</evidence>
<keyword evidence="2" id="KW-0964">Secreted</keyword>
<evidence type="ECO:0000313" key="17">
    <source>
        <dbReference type="Proteomes" id="UP000230423"/>
    </source>
</evidence>
<gene>
    <name evidence="16" type="ORF">TELCIR_19153</name>
</gene>
<evidence type="ECO:0000256" key="4">
    <source>
        <dbReference type="ARBA" id="ARBA00022729"/>
    </source>
</evidence>
<evidence type="ECO:0000256" key="11">
    <source>
        <dbReference type="ARBA" id="ARBA00023292"/>
    </source>
</evidence>
<dbReference type="GO" id="GO:0005604">
    <property type="term" value="C:basement membrane"/>
    <property type="evidence" value="ECO:0007669"/>
    <property type="project" value="UniProtKB-SubCell"/>
</dbReference>
<feature type="compositionally biased region" description="Basic and acidic residues" evidence="13">
    <location>
        <begin position="550"/>
        <end position="561"/>
    </location>
</feature>
<protein>
    <submittedName>
        <fullName evidence="16">Laminin EGF-like protein</fullName>
    </submittedName>
</protein>
<dbReference type="PROSITE" id="PS51116">
    <property type="entry name" value="LAMININ_IVB"/>
    <property type="match status" value="1"/>
</dbReference>
<dbReference type="Pfam" id="PF00053">
    <property type="entry name" value="EGF_laminin"/>
    <property type="match status" value="2"/>
</dbReference>